<dbReference type="InterPro" id="IPR015421">
    <property type="entry name" value="PyrdxlP-dep_Trfase_major"/>
</dbReference>
<dbReference type="Proteomes" id="UP000245880">
    <property type="component" value="Unassembled WGS sequence"/>
</dbReference>
<dbReference type="PIRSF" id="PIRSF000390">
    <property type="entry name" value="PLP_StrS"/>
    <property type="match status" value="1"/>
</dbReference>
<dbReference type="Pfam" id="PF01041">
    <property type="entry name" value="DegT_DnrJ_EryC1"/>
    <property type="match status" value="1"/>
</dbReference>
<dbReference type="InterPro" id="IPR015424">
    <property type="entry name" value="PyrdxlP-dep_Trfase"/>
</dbReference>
<dbReference type="GO" id="GO:0008483">
    <property type="term" value="F:transaminase activity"/>
    <property type="evidence" value="ECO:0007669"/>
    <property type="project" value="TreeGrafter"/>
</dbReference>
<dbReference type="GO" id="GO:0000271">
    <property type="term" value="P:polysaccharide biosynthetic process"/>
    <property type="evidence" value="ECO:0007669"/>
    <property type="project" value="TreeGrafter"/>
</dbReference>
<evidence type="ECO:0000256" key="2">
    <source>
        <dbReference type="ARBA" id="ARBA00037999"/>
    </source>
</evidence>
<organism evidence="6 7">
    <name type="scientific">Dyadobacter jejuensis</name>
    <dbReference type="NCBI Taxonomy" id="1082580"/>
    <lineage>
        <taxon>Bacteria</taxon>
        <taxon>Pseudomonadati</taxon>
        <taxon>Bacteroidota</taxon>
        <taxon>Cytophagia</taxon>
        <taxon>Cytophagales</taxon>
        <taxon>Spirosomataceae</taxon>
        <taxon>Dyadobacter</taxon>
    </lineage>
</organism>
<feature type="active site" description="Proton acceptor" evidence="3">
    <location>
        <position position="185"/>
    </location>
</feature>
<dbReference type="RefSeq" id="WP_109674744.1">
    <property type="nucleotide sequence ID" value="NZ_QGDT01000006.1"/>
</dbReference>
<dbReference type="InterPro" id="IPR015422">
    <property type="entry name" value="PyrdxlP-dep_Trfase_small"/>
</dbReference>
<evidence type="ECO:0000256" key="4">
    <source>
        <dbReference type="PIRSR" id="PIRSR000390-2"/>
    </source>
</evidence>
<dbReference type="OrthoDB" id="9804264at2"/>
<accession>A0A316AL51</accession>
<evidence type="ECO:0000256" key="5">
    <source>
        <dbReference type="RuleBase" id="RU004508"/>
    </source>
</evidence>
<dbReference type="GO" id="GO:0030170">
    <property type="term" value="F:pyridoxal phosphate binding"/>
    <property type="evidence" value="ECO:0007669"/>
    <property type="project" value="TreeGrafter"/>
</dbReference>
<dbReference type="PANTHER" id="PTHR30244:SF36">
    <property type="entry name" value="3-OXO-GLUCOSE-6-PHOSPHATE:GLUTAMATE AMINOTRANSFERASE"/>
    <property type="match status" value="1"/>
</dbReference>
<dbReference type="PANTHER" id="PTHR30244">
    <property type="entry name" value="TRANSAMINASE"/>
    <property type="match status" value="1"/>
</dbReference>
<comment type="caution">
    <text evidence="6">The sequence shown here is derived from an EMBL/GenBank/DDBJ whole genome shotgun (WGS) entry which is preliminary data.</text>
</comment>
<dbReference type="EMBL" id="QGDT01000006">
    <property type="protein sequence ID" value="PWJ57580.1"/>
    <property type="molecule type" value="Genomic_DNA"/>
</dbReference>
<protein>
    <submittedName>
        <fullName evidence="6">dTDP-4-amino-4,6-dideoxygalactose transaminase</fullName>
    </submittedName>
</protein>
<name>A0A316AL51_9BACT</name>
<dbReference type="Gene3D" id="3.40.640.10">
    <property type="entry name" value="Type I PLP-dependent aspartate aminotransferase-like (Major domain)"/>
    <property type="match status" value="1"/>
</dbReference>
<keyword evidence="7" id="KW-1185">Reference proteome</keyword>
<gene>
    <name evidence="6" type="ORF">CLV98_10650</name>
</gene>
<dbReference type="Gene3D" id="3.90.1150.10">
    <property type="entry name" value="Aspartate Aminotransferase, domain 1"/>
    <property type="match status" value="1"/>
</dbReference>
<evidence type="ECO:0000256" key="1">
    <source>
        <dbReference type="ARBA" id="ARBA00022898"/>
    </source>
</evidence>
<evidence type="ECO:0000256" key="3">
    <source>
        <dbReference type="PIRSR" id="PIRSR000390-1"/>
    </source>
</evidence>
<dbReference type="AlphaFoldDB" id="A0A316AL51"/>
<evidence type="ECO:0000313" key="7">
    <source>
        <dbReference type="Proteomes" id="UP000245880"/>
    </source>
</evidence>
<proteinExistence type="inferred from homology"/>
<dbReference type="CDD" id="cd00616">
    <property type="entry name" value="AHBA_syn"/>
    <property type="match status" value="1"/>
</dbReference>
<sequence>MIPFLDLNRINAPYQSAMEEAILRVARSGRYLLGKELEAFEQAFATYCGAQFAVGVGSGLDALLLILKAYDFRAGSEVIVPANTYIASVLPVSLLNLTPVLVEPDDGTMLLDPRMIERHLTRKTRAILAVDLYGKSCEMDALSDIANRHGLKLITDAAQAHGATFLGQKVGSIADATAFSFYPTKNLGALGDAGAVTTNDALLANKVRALRNYGATIRYSNEYQGYNSRMDELQAAVLGVKLMDLDRCNRRRRHIAHSYLEGITAPWVQLPPAGTLWEDAWHLFVIRHPARERLLEYLSVRGIEAQVHYPTPIHQQKAYGYLHSCRLPLTEKIHREVISLPLHAELSAEEVQRVIGAVNEAGVALSPL</sequence>
<evidence type="ECO:0000313" key="6">
    <source>
        <dbReference type="EMBL" id="PWJ57580.1"/>
    </source>
</evidence>
<dbReference type="SUPFAM" id="SSF53383">
    <property type="entry name" value="PLP-dependent transferases"/>
    <property type="match status" value="1"/>
</dbReference>
<comment type="similarity">
    <text evidence="2 5">Belongs to the DegT/DnrJ/EryC1 family.</text>
</comment>
<feature type="modified residue" description="N6-(pyridoxal phosphate)lysine" evidence="4">
    <location>
        <position position="185"/>
    </location>
</feature>
<dbReference type="InterPro" id="IPR000653">
    <property type="entry name" value="DegT/StrS_aminotransferase"/>
</dbReference>
<reference evidence="6 7" key="1">
    <citation type="submission" date="2018-03" db="EMBL/GenBank/DDBJ databases">
        <title>Genomic Encyclopedia of Archaeal and Bacterial Type Strains, Phase II (KMG-II): from individual species to whole genera.</title>
        <authorList>
            <person name="Goeker M."/>
        </authorList>
    </citation>
    <scope>NUCLEOTIDE SEQUENCE [LARGE SCALE GENOMIC DNA]</scope>
    <source>
        <strain evidence="6 7">DSM 100346</strain>
    </source>
</reference>
<keyword evidence="1 4" id="KW-0663">Pyridoxal phosphate</keyword>